<evidence type="ECO:0000313" key="3">
    <source>
        <dbReference type="EMBL" id="KSW10726.1"/>
    </source>
</evidence>
<protein>
    <recommendedName>
        <fullName evidence="2">SUF system FeS cluster assembly SufBD core domain-containing protein</fullName>
    </recommendedName>
</protein>
<dbReference type="RefSeq" id="WP_058371491.1">
    <property type="nucleotide sequence ID" value="NZ_LNTB01000002.1"/>
</dbReference>
<dbReference type="InterPro" id="IPR000825">
    <property type="entry name" value="SUF_FeS_clus_asmbl_SufBD_core"/>
</dbReference>
<comment type="similarity">
    <text evidence="1">Belongs to the iron-sulfur cluster assembly SufBD family.</text>
</comment>
<dbReference type="PANTHER" id="PTHR30508:SF1">
    <property type="entry name" value="UPF0051 PROTEIN ABCI8, CHLOROPLASTIC-RELATED"/>
    <property type="match status" value="1"/>
</dbReference>
<dbReference type="STRING" id="2309.CF15_08045"/>
<dbReference type="EMBL" id="LNTB01000002">
    <property type="protein sequence ID" value="KSW10726.1"/>
    <property type="molecule type" value="Genomic_DNA"/>
</dbReference>
<dbReference type="GO" id="GO:0016226">
    <property type="term" value="P:iron-sulfur cluster assembly"/>
    <property type="evidence" value="ECO:0007669"/>
    <property type="project" value="InterPro"/>
</dbReference>
<sequence length="404" mass="43918">MAEVAELRERALRALQSPAPYGPDVDLERYLSSRRGAAAGTVEDALEKLGLGRSVLGRAGYVQVNEEILRSIVARRLEQQGVLVMPLHEALEKLPWARGYYWRAVPVDADKYTAAVELYGGRKGYFIYVPPGARVEQPIYTCLLITEELEAQLVHNIVVVDEGAEANLVSGCGVSHGVTGALHVGVSEFYVKKGATLRYAMIHSWVPGVHVRPRTGVVVEEDGSYVNYYLIHGPVASVQSYPVVELQRGARLYSASIIVAEGDAVYDIGALARLRGQGASAELVSRVLARGSARVYARSRIEAHAPDTRGHIECLGLPLSGDAVIESIPELHSSVEGAELTHEAAIGRIAEEELEYLMSRGFTEDEARGLLLRGLLHVEVPGLPAPLRSLIRYVERTLAEKATG</sequence>
<dbReference type="AlphaFoldDB" id="A0A0V8RRI2"/>
<dbReference type="InterPro" id="IPR055346">
    <property type="entry name" value="Fe-S_cluster_assembly_SufBD"/>
</dbReference>
<gene>
    <name evidence="3" type="ORF">CF15_08045</name>
</gene>
<organism evidence="3 4">
    <name type="scientific">Pyrodictium occultum</name>
    <dbReference type="NCBI Taxonomy" id="2309"/>
    <lineage>
        <taxon>Archaea</taxon>
        <taxon>Thermoproteota</taxon>
        <taxon>Thermoprotei</taxon>
        <taxon>Desulfurococcales</taxon>
        <taxon>Pyrodictiaceae</taxon>
        <taxon>Pyrodictium</taxon>
    </lineage>
</organism>
<proteinExistence type="inferred from homology"/>
<evidence type="ECO:0000256" key="1">
    <source>
        <dbReference type="ARBA" id="ARBA00043967"/>
    </source>
</evidence>
<name>A0A0V8RRI2_PYROC</name>
<reference evidence="3 4" key="1">
    <citation type="submission" date="2015-11" db="EMBL/GenBank/DDBJ databases">
        <title>Genome sequence of Pyrodictium occultum PL-19, a marine hyperthermophilic archaeon isolated from Volcano, Italy.</title>
        <authorList>
            <person name="Utturkar S."/>
            <person name="Huber H."/>
            <person name="Leptihn S."/>
            <person name="Brown S."/>
            <person name="Stetter K.O."/>
            <person name="Podar M."/>
        </authorList>
    </citation>
    <scope>NUCLEOTIDE SEQUENCE [LARGE SCALE GENOMIC DNA]</scope>
    <source>
        <strain evidence="3 4">PL-19</strain>
    </source>
</reference>
<comment type="caution">
    <text evidence="3">The sequence shown here is derived from an EMBL/GenBank/DDBJ whole genome shotgun (WGS) entry which is preliminary data.</text>
</comment>
<dbReference type="Proteomes" id="UP000053352">
    <property type="component" value="Unassembled WGS sequence"/>
</dbReference>
<accession>A0A0V8RRI2</accession>
<evidence type="ECO:0000313" key="4">
    <source>
        <dbReference type="Proteomes" id="UP000053352"/>
    </source>
</evidence>
<keyword evidence="4" id="KW-1185">Reference proteome</keyword>
<dbReference type="PANTHER" id="PTHR30508">
    <property type="entry name" value="FES CLUSTER ASSEMBLY PROTEIN SUF"/>
    <property type="match status" value="1"/>
</dbReference>
<feature type="domain" description="SUF system FeS cluster assembly SufBD core" evidence="2">
    <location>
        <begin position="147"/>
        <end position="374"/>
    </location>
</feature>
<dbReference type="Pfam" id="PF01458">
    <property type="entry name" value="SUFBD_core"/>
    <property type="match status" value="1"/>
</dbReference>
<evidence type="ECO:0000259" key="2">
    <source>
        <dbReference type="Pfam" id="PF01458"/>
    </source>
</evidence>
<dbReference type="InterPro" id="IPR037284">
    <property type="entry name" value="SUF_FeS_clus_asmbl_SufBD_sf"/>
</dbReference>
<dbReference type="SUPFAM" id="SSF101960">
    <property type="entry name" value="Stabilizer of iron transporter SufD"/>
    <property type="match status" value="1"/>
</dbReference>